<dbReference type="EMBL" id="JACHJL010000011">
    <property type="protein sequence ID" value="MBB5937334.1"/>
    <property type="molecule type" value="Genomic_DNA"/>
</dbReference>
<protein>
    <submittedName>
        <fullName evidence="1">Uncharacterized protein</fullName>
    </submittedName>
</protein>
<accession>A0A7W9V121</accession>
<reference evidence="1 2" key="1">
    <citation type="submission" date="2020-08" db="EMBL/GenBank/DDBJ databases">
        <title>Genomic Encyclopedia of Type Strains, Phase III (KMG-III): the genomes of soil and plant-associated and newly described type strains.</title>
        <authorList>
            <person name="Whitman W."/>
        </authorList>
    </citation>
    <scope>NUCLEOTIDE SEQUENCE [LARGE SCALE GENOMIC DNA]</scope>
    <source>
        <strain evidence="1 2">CECT 8305</strain>
    </source>
</reference>
<gene>
    <name evidence="1" type="ORF">FHS42_004413</name>
</gene>
<keyword evidence="2" id="KW-1185">Reference proteome</keyword>
<evidence type="ECO:0000313" key="2">
    <source>
        <dbReference type="Proteomes" id="UP000588098"/>
    </source>
</evidence>
<proteinExistence type="predicted"/>
<organism evidence="1 2">
    <name type="scientific">Streptomyces zagrosensis</name>
    <dbReference type="NCBI Taxonomy" id="1042984"/>
    <lineage>
        <taxon>Bacteria</taxon>
        <taxon>Bacillati</taxon>
        <taxon>Actinomycetota</taxon>
        <taxon>Actinomycetes</taxon>
        <taxon>Kitasatosporales</taxon>
        <taxon>Streptomycetaceae</taxon>
        <taxon>Streptomyces</taxon>
    </lineage>
</organism>
<evidence type="ECO:0000313" key="1">
    <source>
        <dbReference type="EMBL" id="MBB5937334.1"/>
    </source>
</evidence>
<dbReference type="Proteomes" id="UP000588098">
    <property type="component" value="Unassembled WGS sequence"/>
</dbReference>
<comment type="caution">
    <text evidence="1">The sequence shown here is derived from an EMBL/GenBank/DDBJ whole genome shotgun (WGS) entry which is preliminary data.</text>
</comment>
<dbReference type="RefSeq" id="WP_184574227.1">
    <property type="nucleotide sequence ID" value="NZ_JACHJL010000011.1"/>
</dbReference>
<sequence>MTAYSDRWPPAPEPADAQVEQRLGSEDQLACDVPLVEAADPVRAVARSRSAHRILTGQHTVRLGDGTALRFFLAGAAPLAPACGWQPVTDVDFQLAYEAALFEAKGLADGVLRSNANRVQLTLDTLAGPGGFYWSDGADAAGIMTTNGHTPEACGFDLTEIRRSSGGAG</sequence>
<dbReference type="AlphaFoldDB" id="A0A7W9V121"/>
<name>A0A7W9V121_9ACTN</name>